<sequence length="394" mass="46342">MNFKDRANFYIDYLKNDIIPFWLNHSLDKEHGGFFTCLDRDGKIFDTDKFMWLQHRQVWTLSMLYNNVEQNPVYLEVAKQGADFLLAHGRDKNGDWYFSLDKEGNPLTQPYNIFSDCFATMAYAQLFKATAEERYRDIAKSTFLRILERKDNPKGSYNKQVTETRSLKGFSLPMILCNLVLEIEHLLPADQVEEVLHYGVNEVMNVFYKKELGVIVENVDQQGNLHDSFDGRLVNPGHGLESMWFVMDIAKKWGDQKLIEQCVQISLQTIEYGWDAKHEGIFYFLDMKGYPPQQLEWNQKLWWVHLEAAIAMLKGYQLTQNPECLAWYQRLHNYIWKYFVDPAYGEMFGYLTREGDALLPLKGGKWKGFFHTPRALYQLATIANEIHNMQPVRF</sequence>
<dbReference type="FunFam" id="1.50.10.10:FF:000021">
    <property type="entry name" value="N-acylglucosamine 2-epimerase"/>
    <property type="match status" value="1"/>
</dbReference>
<dbReference type="AlphaFoldDB" id="A0A4Q6XSY0"/>
<protein>
    <submittedName>
        <fullName evidence="3">AGE family epimerase/isomerase</fullName>
    </submittedName>
</protein>
<dbReference type="GO" id="GO:0016853">
    <property type="term" value="F:isomerase activity"/>
    <property type="evidence" value="ECO:0007669"/>
    <property type="project" value="UniProtKB-KW"/>
</dbReference>
<dbReference type="PANTHER" id="PTHR15108">
    <property type="entry name" value="N-ACYLGLUCOSAMINE-2-EPIMERASE"/>
    <property type="match status" value="1"/>
</dbReference>
<keyword evidence="4" id="KW-1185">Reference proteome</keyword>
<accession>A0A4Q6XSY0</accession>
<dbReference type="Pfam" id="PF07221">
    <property type="entry name" value="GlcNAc_2-epim"/>
    <property type="match status" value="1"/>
</dbReference>
<proteinExistence type="inferred from homology"/>
<dbReference type="Proteomes" id="UP000292855">
    <property type="component" value="Unassembled WGS sequence"/>
</dbReference>
<dbReference type="OrthoDB" id="618431at2"/>
<dbReference type="InterPro" id="IPR008928">
    <property type="entry name" value="6-hairpin_glycosidase_sf"/>
</dbReference>
<dbReference type="CDD" id="cd00249">
    <property type="entry name" value="AGE"/>
    <property type="match status" value="1"/>
</dbReference>
<dbReference type="RefSeq" id="WP_130141586.1">
    <property type="nucleotide sequence ID" value="NZ_SGIT01000002.1"/>
</dbReference>
<comment type="similarity">
    <text evidence="1">Belongs to the N-acylglucosamine 2-epimerase family.</text>
</comment>
<name>A0A4Q6XSY0_9SPHI</name>
<evidence type="ECO:0000256" key="1">
    <source>
        <dbReference type="ARBA" id="ARBA00008558"/>
    </source>
</evidence>
<organism evidence="3 4">
    <name type="scientific">Sphingobacterium corticibacterium</name>
    <dbReference type="NCBI Taxonomy" id="2484746"/>
    <lineage>
        <taxon>Bacteria</taxon>
        <taxon>Pseudomonadati</taxon>
        <taxon>Bacteroidota</taxon>
        <taxon>Sphingobacteriia</taxon>
        <taxon>Sphingobacteriales</taxon>
        <taxon>Sphingobacteriaceae</taxon>
        <taxon>Sphingobacterium</taxon>
    </lineage>
</organism>
<dbReference type="EMBL" id="SGIT01000002">
    <property type="protein sequence ID" value="RZF59667.1"/>
    <property type="molecule type" value="Genomic_DNA"/>
</dbReference>
<dbReference type="Gene3D" id="1.50.10.10">
    <property type="match status" value="1"/>
</dbReference>
<evidence type="ECO:0000256" key="2">
    <source>
        <dbReference type="ARBA" id="ARBA00023235"/>
    </source>
</evidence>
<dbReference type="GO" id="GO:0005975">
    <property type="term" value="P:carbohydrate metabolic process"/>
    <property type="evidence" value="ECO:0007669"/>
    <property type="project" value="InterPro"/>
</dbReference>
<gene>
    <name evidence="3" type="ORF">EWE74_10940</name>
</gene>
<comment type="caution">
    <text evidence="3">The sequence shown here is derived from an EMBL/GenBank/DDBJ whole genome shotgun (WGS) entry which is preliminary data.</text>
</comment>
<dbReference type="SUPFAM" id="SSF48208">
    <property type="entry name" value="Six-hairpin glycosidases"/>
    <property type="match status" value="1"/>
</dbReference>
<evidence type="ECO:0000313" key="4">
    <source>
        <dbReference type="Proteomes" id="UP000292855"/>
    </source>
</evidence>
<reference evidence="3 4" key="1">
    <citation type="submission" date="2019-02" db="EMBL/GenBank/DDBJ databases">
        <authorList>
            <person name="Li Y."/>
        </authorList>
    </citation>
    <scope>NUCLEOTIDE SEQUENCE [LARGE SCALE GENOMIC DNA]</scope>
    <source>
        <strain evidence="3 4">30C10-4-7</strain>
    </source>
</reference>
<evidence type="ECO:0000313" key="3">
    <source>
        <dbReference type="EMBL" id="RZF59667.1"/>
    </source>
</evidence>
<dbReference type="InterPro" id="IPR010819">
    <property type="entry name" value="AGE/CE"/>
</dbReference>
<dbReference type="InterPro" id="IPR012341">
    <property type="entry name" value="6hp_glycosidase-like_sf"/>
</dbReference>
<dbReference type="InterPro" id="IPR034116">
    <property type="entry name" value="AGE_dom"/>
</dbReference>
<keyword evidence="2 3" id="KW-0413">Isomerase</keyword>